<dbReference type="EMBL" id="LGSR01000001">
    <property type="protein sequence ID" value="KOS23366.1"/>
    <property type="molecule type" value="Genomic_DNA"/>
</dbReference>
<protein>
    <submittedName>
        <fullName evidence="2">Uncharacterized protein</fullName>
    </submittedName>
</protein>
<name>A0A0M8N137_ESCWE</name>
<keyword evidence="3" id="KW-1185">Reference proteome</keyword>
<evidence type="ECO:0000256" key="1">
    <source>
        <dbReference type="SAM" id="SignalP"/>
    </source>
</evidence>
<gene>
    <name evidence="2" type="ORF">ESCO_006576</name>
</gene>
<feature type="chain" id="PRO_5005819054" evidence="1">
    <location>
        <begin position="20"/>
        <end position="85"/>
    </location>
</feature>
<reference evidence="2 3" key="1">
    <citation type="submission" date="2015-07" db="EMBL/GenBank/DDBJ databases">
        <title>The genome of the fungus Escovopsis weberi, a specialized disease agent of ant agriculture.</title>
        <authorList>
            <person name="de Man T.J."/>
            <person name="Stajich J.E."/>
            <person name="Kubicek C.P."/>
            <person name="Chenthamara K."/>
            <person name="Atanasova L."/>
            <person name="Druzhinina I.S."/>
            <person name="Birnbaum S."/>
            <person name="Barribeau S.M."/>
            <person name="Teiling C."/>
            <person name="Suen G."/>
            <person name="Currie C."/>
            <person name="Gerardo N.M."/>
        </authorList>
    </citation>
    <scope>NUCLEOTIDE SEQUENCE [LARGE SCALE GENOMIC DNA]</scope>
</reference>
<feature type="signal peptide" evidence="1">
    <location>
        <begin position="1"/>
        <end position="19"/>
    </location>
</feature>
<dbReference type="AlphaFoldDB" id="A0A0M8N137"/>
<keyword evidence="1" id="KW-0732">Signal</keyword>
<accession>A0A0M8N137</accession>
<evidence type="ECO:0000313" key="3">
    <source>
        <dbReference type="Proteomes" id="UP000053831"/>
    </source>
</evidence>
<comment type="caution">
    <text evidence="2">The sequence shown here is derived from an EMBL/GenBank/DDBJ whole genome shotgun (WGS) entry which is preliminary data.</text>
</comment>
<sequence length="85" mass="8890">MNFKLLILTALAAGGPAAAVNLGRPEAVDGALNQLEEREELLCIYDDPRCRRGAGSCGLQCCSSRAVCTKTGNKCRTGISQATCS</sequence>
<organism evidence="2 3">
    <name type="scientific">Escovopsis weberi</name>
    <dbReference type="NCBI Taxonomy" id="150374"/>
    <lineage>
        <taxon>Eukaryota</taxon>
        <taxon>Fungi</taxon>
        <taxon>Dikarya</taxon>
        <taxon>Ascomycota</taxon>
        <taxon>Pezizomycotina</taxon>
        <taxon>Sordariomycetes</taxon>
        <taxon>Hypocreomycetidae</taxon>
        <taxon>Hypocreales</taxon>
        <taxon>Hypocreaceae</taxon>
        <taxon>Escovopsis</taxon>
    </lineage>
</organism>
<dbReference type="Proteomes" id="UP000053831">
    <property type="component" value="Unassembled WGS sequence"/>
</dbReference>
<proteinExistence type="predicted"/>
<evidence type="ECO:0000313" key="2">
    <source>
        <dbReference type="EMBL" id="KOS23366.1"/>
    </source>
</evidence>